<feature type="domain" description="C2H2-type" evidence="10">
    <location>
        <begin position="371"/>
        <end position="398"/>
    </location>
</feature>
<dbReference type="InterPro" id="IPR013087">
    <property type="entry name" value="Znf_C2H2_type"/>
</dbReference>
<evidence type="ECO:0000256" key="7">
    <source>
        <dbReference type="ARBA" id="ARBA00023242"/>
    </source>
</evidence>
<evidence type="ECO:0000256" key="3">
    <source>
        <dbReference type="ARBA" id="ARBA00022737"/>
    </source>
</evidence>
<comment type="subcellular location">
    <subcellularLocation>
        <location evidence="1">Nucleus</location>
    </subcellularLocation>
</comment>
<dbReference type="SUPFAM" id="SSF57667">
    <property type="entry name" value="beta-beta-alpha zinc fingers"/>
    <property type="match status" value="3"/>
</dbReference>
<dbReference type="FunFam" id="3.30.160.60:FF:000690">
    <property type="entry name" value="Zinc finger protein 354C"/>
    <property type="match status" value="1"/>
</dbReference>
<dbReference type="Pfam" id="PF13894">
    <property type="entry name" value="zf-C2H2_4"/>
    <property type="match status" value="1"/>
</dbReference>
<dbReference type="GO" id="GO:0003700">
    <property type="term" value="F:DNA-binding transcription factor activity"/>
    <property type="evidence" value="ECO:0007669"/>
    <property type="project" value="TreeGrafter"/>
</dbReference>
<evidence type="ECO:0000256" key="9">
    <source>
        <dbReference type="SAM" id="MobiDB-lite"/>
    </source>
</evidence>
<organism evidence="11 12">
    <name type="scientific">Microcaecilia unicolor</name>
    <dbReference type="NCBI Taxonomy" id="1415580"/>
    <lineage>
        <taxon>Eukaryota</taxon>
        <taxon>Metazoa</taxon>
        <taxon>Chordata</taxon>
        <taxon>Craniata</taxon>
        <taxon>Vertebrata</taxon>
        <taxon>Euteleostomi</taxon>
        <taxon>Amphibia</taxon>
        <taxon>Gymnophiona</taxon>
        <taxon>Siphonopidae</taxon>
        <taxon>Microcaecilia</taxon>
    </lineage>
</organism>
<evidence type="ECO:0000256" key="2">
    <source>
        <dbReference type="ARBA" id="ARBA00022723"/>
    </source>
</evidence>
<dbReference type="Gene3D" id="3.30.160.60">
    <property type="entry name" value="Classic Zinc Finger"/>
    <property type="match status" value="5"/>
</dbReference>
<dbReference type="SMART" id="SM00355">
    <property type="entry name" value="ZnF_C2H2"/>
    <property type="match status" value="5"/>
</dbReference>
<dbReference type="FunFam" id="3.30.160.60:FF:000139">
    <property type="entry name" value="zinc finger protein 1 homolog"/>
    <property type="match status" value="1"/>
</dbReference>
<reference evidence="12" key="1">
    <citation type="submission" date="2025-08" db="UniProtKB">
        <authorList>
            <consortium name="RefSeq"/>
        </authorList>
    </citation>
    <scope>IDENTIFICATION</scope>
</reference>
<feature type="domain" description="C2H2-type" evidence="10">
    <location>
        <begin position="343"/>
        <end position="370"/>
    </location>
</feature>
<dbReference type="GO" id="GO:0000978">
    <property type="term" value="F:RNA polymerase II cis-regulatory region sequence-specific DNA binding"/>
    <property type="evidence" value="ECO:0007669"/>
    <property type="project" value="TreeGrafter"/>
</dbReference>
<dbReference type="PANTHER" id="PTHR24390">
    <property type="entry name" value="ZINC FINGER PROTEIN"/>
    <property type="match status" value="1"/>
</dbReference>
<feature type="domain" description="C2H2-type" evidence="10">
    <location>
        <begin position="287"/>
        <end position="314"/>
    </location>
</feature>
<dbReference type="FunFam" id="3.30.160.60:FF:001270">
    <property type="entry name" value="zinc finger protein 583 isoform X1"/>
    <property type="match status" value="1"/>
</dbReference>
<evidence type="ECO:0000256" key="8">
    <source>
        <dbReference type="PROSITE-ProRule" id="PRU00042"/>
    </source>
</evidence>
<keyword evidence="11" id="KW-1185">Reference proteome</keyword>
<proteinExistence type="predicted"/>
<evidence type="ECO:0000256" key="5">
    <source>
        <dbReference type="ARBA" id="ARBA00022833"/>
    </source>
</evidence>
<dbReference type="AlphaFoldDB" id="A0A6P7XCP1"/>
<dbReference type="RefSeq" id="XP_030050288.1">
    <property type="nucleotide sequence ID" value="XM_030194428.1"/>
</dbReference>
<dbReference type="GO" id="GO:0006357">
    <property type="term" value="P:regulation of transcription by RNA polymerase II"/>
    <property type="evidence" value="ECO:0007669"/>
    <property type="project" value="TreeGrafter"/>
</dbReference>
<feature type="region of interest" description="Disordered" evidence="9">
    <location>
        <begin position="1"/>
        <end position="32"/>
    </location>
</feature>
<dbReference type="OrthoDB" id="8113227at2759"/>
<dbReference type="GO" id="GO:0005634">
    <property type="term" value="C:nucleus"/>
    <property type="evidence" value="ECO:0007669"/>
    <property type="project" value="UniProtKB-SubCell"/>
</dbReference>
<feature type="compositionally biased region" description="Basic and acidic residues" evidence="9">
    <location>
        <begin position="1"/>
        <end position="25"/>
    </location>
</feature>
<evidence type="ECO:0000256" key="1">
    <source>
        <dbReference type="ARBA" id="ARBA00004123"/>
    </source>
</evidence>
<dbReference type="GO" id="GO:0008270">
    <property type="term" value="F:zinc ion binding"/>
    <property type="evidence" value="ECO:0007669"/>
    <property type="project" value="UniProtKB-KW"/>
</dbReference>
<name>A0A6P7XCP1_9AMPH</name>
<dbReference type="KEGG" id="muo:115463708"/>
<accession>A0A6P7XCP1</accession>
<dbReference type="PROSITE" id="PS50157">
    <property type="entry name" value="ZINC_FINGER_C2H2_2"/>
    <property type="match status" value="5"/>
</dbReference>
<dbReference type="InParanoid" id="A0A6P7XCP1"/>
<evidence type="ECO:0000313" key="11">
    <source>
        <dbReference type="Proteomes" id="UP000515156"/>
    </source>
</evidence>
<protein>
    <submittedName>
        <fullName evidence="12">Zinc finger protein 93-like</fullName>
    </submittedName>
</protein>
<dbReference type="FunFam" id="3.30.160.60:FF:000358">
    <property type="entry name" value="zinc finger protein 24"/>
    <property type="match status" value="1"/>
</dbReference>
<keyword evidence="2" id="KW-0479">Metal-binding</keyword>
<keyword evidence="4 8" id="KW-0863">Zinc-finger</keyword>
<gene>
    <name evidence="12" type="primary">LOC115463708</name>
</gene>
<evidence type="ECO:0000256" key="6">
    <source>
        <dbReference type="ARBA" id="ARBA00023125"/>
    </source>
</evidence>
<dbReference type="PANTHER" id="PTHR24390:SF255">
    <property type="entry name" value="C2H2-TYPE DOMAIN-CONTAINING PROTEIN-RELATED"/>
    <property type="match status" value="1"/>
</dbReference>
<keyword evidence="3" id="KW-0677">Repeat</keyword>
<feature type="domain" description="C2H2-type" evidence="10">
    <location>
        <begin position="315"/>
        <end position="342"/>
    </location>
</feature>
<dbReference type="Pfam" id="PF00096">
    <property type="entry name" value="zf-C2H2"/>
    <property type="match status" value="4"/>
</dbReference>
<evidence type="ECO:0000313" key="12">
    <source>
        <dbReference type="RefSeq" id="XP_030050288.1"/>
    </source>
</evidence>
<dbReference type="FunFam" id="3.30.160.60:FF:000875">
    <property type="entry name" value="zinc finger protein 236 isoform X7"/>
    <property type="match status" value="1"/>
</dbReference>
<keyword evidence="5" id="KW-0862">Zinc</keyword>
<dbReference type="InterPro" id="IPR036236">
    <property type="entry name" value="Znf_C2H2_sf"/>
</dbReference>
<keyword evidence="7" id="KW-0539">Nucleus</keyword>
<feature type="domain" description="C2H2-type" evidence="10">
    <location>
        <begin position="399"/>
        <end position="426"/>
    </location>
</feature>
<sequence>MLSGIEKEDEKYFTQHFEQEEKENPNDPTKSLPIVTSVFSLSVKQEEDLPLMDHLESEMSEQTPPSVTSFYNVKPEILIRFEQERFGTEPQGFDETGNLTSISKCSQSYTAETTVEILKMEEDPISDQLEDDVFGNKRKIMRECDRQQRAEWKHKDSPGLSVDCLEGTSRIIPPSMKAKGERPNVCIDQERNSTQFATLNQNQRISGETLLQSTVFEERCIGKSHLRGQKEIHREDKPFHCTEYGKYFTCAGRDKNFSQIFELRRHELVNRRKKEVHKINLKGVKLFKCLVCDKSFTRNNSLRIHERIHTGEKPFKCPECDKCFNCKSDLRKHERIHTGVKPFKCPECDKWFHCKSDLKKHERIHTGVKAFKCSECDKCFHFKSDLRKHERIHTGEKPFKCSECDKNFTRKNNLRVHEKIHTRKKPFKCSEYNKSFN</sequence>
<evidence type="ECO:0000256" key="4">
    <source>
        <dbReference type="ARBA" id="ARBA00022771"/>
    </source>
</evidence>
<keyword evidence="6" id="KW-0238">DNA-binding</keyword>
<evidence type="ECO:0000259" key="10">
    <source>
        <dbReference type="PROSITE" id="PS50157"/>
    </source>
</evidence>
<dbReference type="GeneID" id="115463708"/>
<dbReference type="Proteomes" id="UP000515156">
    <property type="component" value="Chromosome 2"/>
</dbReference>
<dbReference type="PROSITE" id="PS00028">
    <property type="entry name" value="ZINC_FINGER_C2H2_1"/>
    <property type="match status" value="5"/>
</dbReference>